<dbReference type="EMBL" id="JBHRTO010000001">
    <property type="protein sequence ID" value="MFC3180012.1"/>
    <property type="molecule type" value="Genomic_DNA"/>
</dbReference>
<evidence type="ECO:0000313" key="4">
    <source>
        <dbReference type="EMBL" id="MFC3180012.1"/>
    </source>
</evidence>
<dbReference type="PROSITE" id="PS51318">
    <property type="entry name" value="TAT"/>
    <property type="match status" value="1"/>
</dbReference>
<keyword evidence="1" id="KW-0479">Metal-binding</keyword>
<proteinExistence type="predicted"/>
<dbReference type="InterPro" id="IPR004843">
    <property type="entry name" value="Calcineurin-like_PHP"/>
</dbReference>
<protein>
    <submittedName>
        <fullName evidence="4">Metallophosphoesterase</fullName>
    </submittedName>
</protein>
<gene>
    <name evidence="4" type="ORF">ACFOGH_03330</name>
</gene>
<evidence type="ECO:0000313" key="5">
    <source>
        <dbReference type="Proteomes" id="UP001595547"/>
    </source>
</evidence>
<dbReference type="RefSeq" id="WP_380071637.1">
    <property type="nucleotide sequence ID" value="NZ_JBHRTO010000001.1"/>
</dbReference>
<dbReference type="Pfam" id="PF00149">
    <property type="entry name" value="Metallophos"/>
    <property type="match status" value="1"/>
</dbReference>
<comment type="caution">
    <text evidence="4">The sequence shown here is derived from an EMBL/GenBank/DDBJ whole genome shotgun (WGS) entry which is preliminary data.</text>
</comment>
<dbReference type="Proteomes" id="UP001595547">
    <property type="component" value="Unassembled WGS sequence"/>
</dbReference>
<evidence type="ECO:0000256" key="2">
    <source>
        <dbReference type="ARBA" id="ARBA00022801"/>
    </source>
</evidence>
<dbReference type="InterPro" id="IPR051158">
    <property type="entry name" value="Metallophosphoesterase_sf"/>
</dbReference>
<reference evidence="5" key="1">
    <citation type="journal article" date="2019" name="Int. J. Syst. Evol. Microbiol.">
        <title>The Global Catalogue of Microorganisms (GCM) 10K type strain sequencing project: providing services to taxonomists for standard genome sequencing and annotation.</title>
        <authorList>
            <consortium name="The Broad Institute Genomics Platform"/>
            <consortium name="The Broad Institute Genome Sequencing Center for Infectious Disease"/>
            <person name="Wu L."/>
            <person name="Ma J."/>
        </authorList>
    </citation>
    <scope>NUCLEOTIDE SEQUENCE [LARGE SCALE GENOMIC DNA]</scope>
    <source>
        <strain evidence="5">KCTC 52039</strain>
    </source>
</reference>
<name>A0ABV7IY34_9RHOB</name>
<dbReference type="PANTHER" id="PTHR31302:SF31">
    <property type="entry name" value="PHOSPHODIESTERASE YAEI"/>
    <property type="match status" value="1"/>
</dbReference>
<dbReference type="SUPFAM" id="SSF56300">
    <property type="entry name" value="Metallo-dependent phosphatases"/>
    <property type="match status" value="1"/>
</dbReference>
<sequence>MISRRGFLKGLLGGTLAGFFLGAYGVSEAAARLRVQNWAVQPAGWRRGQRLRIVMVADLHATGFGMNEQRIAHIVEMANAQGGDLIALMGDYRASHRFQTRHVPIEVTAPILADLRAPLGVYAVMGNHDWWDDPAAIARRAGPCHSQTVLEAAGIPVLANRAVKLGAGDTAFWLGGTDSQSCFQRENRRDIVGMSDVLGVVAQMSDDDPAILLAHEPDQFVSVPDRVALTLSGHTHGGQIRFGSWAPVVPSRFGQRFDYGHFREGTRDLVVSGGLGCSGLPIRFGVPPEITVVDLA</sequence>
<dbReference type="InterPro" id="IPR006311">
    <property type="entry name" value="TAT_signal"/>
</dbReference>
<dbReference type="InterPro" id="IPR029052">
    <property type="entry name" value="Metallo-depent_PP-like"/>
</dbReference>
<keyword evidence="2" id="KW-0378">Hydrolase</keyword>
<dbReference type="Gene3D" id="3.60.21.10">
    <property type="match status" value="1"/>
</dbReference>
<accession>A0ABV7IY34</accession>
<evidence type="ECO:0000256" key="1">
    <source>
        <dbReference type="ARBA" id="ARBA00022723"/>
    </source>
</evidence>
<keyword evidence="5" id="KW-1185">Reference proteome</keyword>
<organism evidence="4 5">
    <name type="scientific">Cypionkella sinensis</name>
    <dbReference type="NCBI Taxonomy" id="1756043"/>
    <lineage>
        <taxon>Bacteria</taxon>
        <taxon>Pseudomonadati</taxon>
        <taxon>Pseudomonadota</taxon>
        <taxon>Alphaproteobacteria</taxon>
        <taxon>Rhodobacterales</taxon>
        <taxon>Paracoccaceae</taxon>
        <taxon>Cypionkella</taxon>
    </lineage>
</organism>
<evidence type="ECO:0000259" key="3">
    <source>
        <dbReference type="Pfam" id="PF00149"/>
    </source>
</evidence>
<dbReference type="CDD" id="cd07385">
    <property type="entry name" value="MPP_YkuE_C"/>
    <property type="match status" value="1"/>
</dbReference>
<dbReference type="PANTHER" id="PTHR31302">
    <property type="entry name" value="TRANSMEMBRANE PROTEIN WITH METALLOPHOSPHOESTERASE DOMAIN-RELATED"/>
    <property type="match status" value="1"/>
</dbReference>
<feature type="domain" description="Calcineurin-like phosphoesterase" evidence="3">
    <location>
        <begin position="51"/>
        <end position="237"/>
    </location>
</feature>